<dbReference type="GO" id="GO:0008270">
    <property type="term" value="F:zinc ion binding"/>
    <property type="evidence" value="ECO:0007669"/>
    <property type="project" value="UniProtKB-KW"/>
</dbReference>
<evidence type="ECO:0000256" key="4">
    <source>
        <dbReference type="PROSITE-ProRule" id="PRU00175"/>
    </source>
</evidence>
<sequence length="379" mass="43352">MYCTNINNVLHKYKLSRASAMAEVTCLYCLQTLKDMMDPRALPCGHIFCLECLKGELGDLTRHVCKTCGEVLEPADFDSLSPPECELQQDVSSFRATLMCDKCSDKVSKQPAVAYCVDCGVKICFRHVEHHDGFFEDQHTTEDINVYARNASKYNKAVICDQHRKTVTMACASCFLYNCLACDSRSGGLCQGTTSKHVYQSLDQVEKDIRATFAQLLKQNSEKKIQIDDKEKNAWVKMDRLVVDCENMVAQVKKKTKEQMDYIQAYSDRLIKEIEDYQKVRSDQVMDFVTELTGRRAEADDVTRRITDFLRDIHVKDLIKEQEEKKDLISQANNVNLGTCEWKKQALCIGHKRQLEVKLCDVRLMKSGQYPSITAAWNP</sequence>
<dbReference type="InterPro" id="IPR017907">
    <property type="entry name" value="Znf_RING_CS"/>
</dbReference>
<dbReference type="PANTHER" id="PTHR25462:SF229">
    <property type="entry name" value="TRANSCRIPTION INTERMEDIARY FACTOR 1-BETA"/>
    <property type="match status" value="1"/>
</dbReference>
<comment type="caution">
    <text evidence="6">The sequence shown here is derived from an EMBL/GenBank/DDBJ whole genome shotgun (WGS) entry which is preliminary data.</text>
</comment>
<dbReference type="GO" id="GO:0061630">
    <property type="term" value="F:ubiquitin protein ligase activity"/>
    <property type="evidence" value="ECO:0007669"/>
    <property type="project" value="TreeGrafter"/>
</dbReference>
<evidence type="ECO:0000256" key="3">
    <source>
        <dbReference type="ARBA" id="ARBA00022833"/>
    </source>
</evidence>
<evidence type="ECO:0000259" key="5">
    <source>
        <dbReference type="PROSITE" id="PS50089"/>
    </source>
</evidence>
<dbReference type="GO" id="GO:0006513">
    <property type="term" value="P:protein monoubiquitination"/>
    <property type="evidence" value="ECO:0007669"/>
    <property type="project" value="TreeGrafter"/>
</dbReference>
<proteinExistence type="predicted"/>
<dbReference type="InterPro" id="IPR047153">
    <property type="entry name" value="TRIM45/56/19-like"/>
</dbReference>
<dbReference type="Gene3D" id="3.30.160.60">
    <property type="entry name" value="Classic Zinc Finger"/>
    <property type="match status" value="1"/>
</dbReference>
<keyword evidence="7" id="KW-1185">Reference proteome</keyword>
<feature type="domain" description="RING-type" evidence="5">
    <location>
        <begin position="26"/>
        <end position="68"/>
    </location>
</feature>
<organism evidence="6 7">
    <name type="scientific">Bugula neritina</name>
    <name type="common">Brown bryozoan</name>
    <name type="synonym">Sertularia neritina</name>
    <dbReference type="NCBI Taxonomy" id="10212"/>
    <lineage>
        <taxon>Eukaryota</taxon>
        <taxon>Metazoa</taxon>
        <taxon>Spiralia</taxon>
        <taxon>Lophotrochozoa</taxon>
        <taxon>Bryozoa</taxon>
        <taxon>Gymnolaemata</taxon>
        <taxon>Cheilostomatida</taxon>
        <taxon>Flustrina</taxon>
        <taxon>Buguloidea</taxon>
        <taxon>Bugulidae</taxon>
        <taxon>Bugula</taxon>
    </lineage>
</organism>
<dbReference type="PROSITE" id="PS00518">
    <property type="entry name" value="ZF_RING_1"/>
    <property type="match status" value="1"/>
</dbReference>
<dbReference type="Pfam" id="PF13445">
    <property type="entry name" value="zf-RING_UBOX"/>
    <property type="match status" value="1"/>
</dbReference>
<protein>
    <recommendedName>
        <fullName evidence="5">RING-type domain-containing protein</fullName>
    </recommendedName>
</protein>
<dbReference type="EMBL" id="VXIV02000304">
    <property type="protein sequence ID" value="KAF6039106.1"/>
    <property type="molecule type" value="Genomic_DNA"/>
</dbReference>
<dbReference type="SUPFAM" id="SSF57850">
    <property type="entry name" value="RING/U-box"/>
    <property type="match status" value="1"/>
</dbReference>
<dbReference type="PROSITE" id="PS50089">
    <property type="entry name" value="ZF_RING_2"/>
    <property type="match status" value="1"/>
</dbReference>
<dbReference type="AlphaFoldDB" id="A0A7J7KLV9"/>
<reference evidence="6" key="1">
    <citation type="submission" date="2020-06" db="EMBL/GenBank/DDBJ databases">
        <title>Draft genome of Bugula neritina, a colonial animal packing powerful symbionts and potential medicines.</title>
        <authorList>
            <person name="Rayko M."/>
        </authorList>
    </citation>
    <scope>NUCLEOTIDE SEQUENCE [LARGE SCALE GENOMIC DNA]</scope>
    <source>
        <strain evidence="6">Kwan_BN1</strain>
    </source>
</reference>
<dbReference type="OrthoDB" id="6269600at2759"/>
<dbReference type="SMART" id="SM00184">
    <property type="entry name" value="RING"/>
    <property type="match status" value="1"/>
</dbReference>
<keyword evidence="1" id="KW-0479">Metal-binding</keyword>
<keyword evidence="2 4" id="KW-0863">Zinc-finger</keyword>
<evidence type="ECO:0000313" key="6">
    <source>
        <dbReference type="EMBL" id="KAF6039106.1"/>
    </source>
</evidence>
<dbReference type="InterPro" id="IPR013083">
    <property type="entry name" value="Znf_RING/FYVE/PHD"/>
</dbReference>
<dbReference type="InterPro" id="IPR027370">
    <property type="entry name" value="Znf-RING_euk"/>
</dbReference>
<dbReference type="InterPro" id="IPR001841">
    <property type="entry name" value="Znf_RING"/>
</dbReference>
<evidence type="ECO:0000313" key="7">
    <source>
        <dbReference type="Proteomes" id="UP000593567"/>
    </source>
</evidence>
<keyword evidence="3" id="KW-0862">Zinc</keyword>
<dbReference type="Proteomes" id="UP000593567">
    <property type="component" value="Unassembled WGS sequence"/>
</dbReference>
<evidence type="ECO:0000256" key="1">
    <source>
        <dbReference type="ARBA" id="ARBA00022723"/>
    </source>
</evidence>
<accession>A0A7J7KLV9</accession>
<dbReference type="Gene3D" id="3.30.40.10">
    <property type="entry name" value="Zinc/RING finger domain, C3HC4 (zinc finger)"/>
    <property type="match status" value="1"/>
</dbReference>
<dbReference type="PANTHER" id="PTHR25462">
    <property type="entry name" value="BONUS, ISOFORM C-RELATED"/>
    <property type="match status" value="1"/>
</dbReference>
<evidence type="ECO:0000256" key="2">
    <source>
        <dbReference type="ARBA" id="ARBA00022771"/>
    </source>
</evidence>
<gene>
    <name evidence="6" type="ORF">EB796_002597</name>
</gene>
<name>A0A7J7KLV9_BUGNE</name>